<keyword evidence="1" id="KW-0238">DNA-binding</keyword>
<protein>
    <submittedName>
        <fullName evidence="3">Cupin domain-containing protein</fullName>
    </submittedName>
</protein>
<dbReference type="OrthoDB" id="1119958at2"/>
<evidence type="ECO:0000259" key="2">
    <source>
        <dbReference type="Pfam" id="PF02311"/>
    </source>
</evidence>
<dbReference type="Proteomes" id="UP000295198">
    <property type="component" value="Unassembled WGS sequence"/>
</dbReference>
<dbReference type="InterPro" id="IPR003313">
    <property type="entry name" value="AraC-bd"/>
</dbReference>
<comment type="caution">
    <text evidence="3">The sequence shown here is derived from an EMBL/GenBank/DDBJ whole genome shotgun (WGS) entry which is preliminary data.</text>
</comment>
<dbReference type="AlphaFoldDB" id="A0A4Q4Z3L0"/>
<proteinExistence type="predicted"/>
<dbReference type="Pfam" id="PF02311">
    <property type="entry name" value="AraC_binding"/>
    <property type="match status" value="1"/>
</dbReference>
<evidence type="ECO:0000313" key="4">
    <source>
        <dbReference type="Proteomes" id="UP000295198"/>
    </source>
</evidence>
<dbReference type="InterPro" id="IPR014710">
    <property type="entry name" value="RmlC-like_jellyroll"/>
</dbReference>
<evidence type="ECO:0000313" key="3">
    <source>
        <dbReference type="EMBL" id="RYP81444.1"/>
    </source>
</evidence>
<gene>
    <name evidence="3" type="ORF">EKO23_23565</name>
</gene>
<evidence type="ECO:0000256" key="1">
    <source>
        <dbReference type="ARBA" id="ARBA00023125"/>
    </source>
</evidence>
<dbReference type="InterPro" id="IPR011051">
    <property type="entry name" value="RmlC_Cupin_sf"/>
</dbReference>
<organism evidence="3 4">
    <name type="scientific">Nocardioides guangzhouensis</name>
    <dbReference type="NCBI Taxonomy" id="2497878"/>
    <lineage>
        <taxon>Bacteria</taxon>
        <taxon>Bacillati</taxon>
        <taxon>Actinomycetota</taxon>
        <taxon>Actinomycetes</taxon>
        <taxon>Propionibacteriales</taxon>
        <taxon>Nocardioidaceae</taxon>
        <taxon>Nocardioides</taxon>
    </lineage>
</organism>
<dbReference type="EMBL" id="SDKM01000067">
    <property type="protein sequence ID" value="RYP81444.1"/>
    <property type="molecule type" value="Genomic_DNA"/>
</dbReference>
<accession>A0A4Q4Z3L0</accession>
<dbReference type="GO" id="GO:0006355">
    <property type="term" value="P:regulation of DNA-templated transcription"/>
    <property type="evidence" value="ECO:0007669"/>
    <property type="project" value="InterPro"/>
</dbReference>
<sequence>MPHASRDTAAESISLFGIDVRLTNLDGGYTVCFESHANDLDLGPLFDGLAGGVCHFIRLGYVIEGAVTFRIGERTETYSAGDAYLVPPGHVPIQHKGARLVEFSPTEELGQTIGVVMANVERGRTPLQLSSRK</sequence>
<keyword evidence="4" id="KW-1185">Reference proteome</keyword>
<dbReference type="SUPFAM" id="SSF51182">
    <property type="entry name" value="RmlC-like cupins"/>
    <property type="match status" value="1"/>
</dbReference>
<dbReference type="GO" id="GO:0003677">
    <property type="term" value="F:DNA binding"/>
    <property type="evidence" value="ECO:0007669"/>
    <property type="project" value="UniProtKB-KW"/>
</dbReference>
<reference evidence="3 4" key="1">
    <citation type="submission" date="2019-01" db="EMBL/GenBank/DDBJ databases">
        <title>Nocardioides guangzhouensis sp. nov., an actinobacterium isolated from soil.</title>
        <authorList>
            <person name="Fu Y."/>
            <person name="Cai Y."/>
            <person name="Lin Z."/>
            <person name="Chen P."/>
        </authorList>
    </citation>
    <scope>NUCLEOTIDE SEQUENCE [LARGE SCALE GENOMIC DNA]</scope>
    <source>
        <strain evidence="3 4">130</strain>
    </source>
</reference>
<dbReference type="Gene3D" id="2.60.120.10">
    <property type="entry name" value="Jelly Rolls"/>
    <property type="match status" value="1"/>
</dbReference>
<name>A0A4Q4Z3L0_9ACTN</name>
<dbReference type="RefSeq" id="WP_134720931.1">
    <property type="nucleotide sequence ID" value="NZ_SDKM01000067.1"/>
</dbReference>
<feature type="domain" description="AraC-type arabinose-binding/dimerisation" evidence="2">
    <location>
        <begin position="58"/>
        <end position="91"/>
    </location>
</feature>